<dbReference type="Proteomes" id="UP000005237">
    <property type="component" value="Unassembled WGS sequence"/>
</dbReference>
<dbReference type="OMA" id="FNIFIAN"/>
<name>A0A8R1EER5_CAEJA</name>
<keyword evidence="2" id="KW-1185">Reference proteome</keyword>
<sequence>MIQQIFELSLTEPRIEGKVRQLVALVAGVPLQDVGIYFSWRKVLDKNRQDYFDLMIAEVLTSYFNVPTKPGDIQNMDAYWQILNRITCKGC</sequence>
<dbReference type="EnsemblMetazoa" id="CJA33895.1">
    <property type="protein sequence ID" value="CJA33895.1"/>
    <property type="gene ID" value="WBGene00209742"/>
</dbReference>
<proteinExistence type="predicted"/>
<accession>A0A8R1EER5</accession>
<reference evidence="2" key="1">
    <citation type="submission" date="2010-08" db="EMBL/GenBank/DDBJ databases">
        <authorList>
            <consortium name="Caenorhabditis japonica Sequencing Consortium"/>
            <person name="Wilson R.K."/>
        </authorList>
    </citation>
    <scope>NUCLEOTIDE SEQUENCE [LARGE SCALE GENOMIC DNA]</scope>
    <source>
        <strain evidence="2">DF5081</strain>
    </source>
</reference>
<organism evidence="1 2">
    <name type="scientific">Caenorhabditis japonica</name>
    <dbReference type="NCBI Taxonomy" id="281687"/>
    <lineage>
        <taxon>Eukaryota</taxon>
        <taxon>Metazoa</taxon>
        <taxon>Ecdysozoa</taxon>
        <taxon>Nematoda</taxon>
        <taxon>Chromadorea</taxon>
        <taxon>Rhabditida</taxon>
        <taxon>Rhabditina</taxon>
        <taxon>Rhabditomorpha</taxon>
        <taxon>Rhabditoidea</taxon>
        <taxon>Rhabditidae</taxon>
        <taxon>Peloderinae</taxon>
        <taxon>Caenorhabditis</taxon>
    </lineage>
</organism>
<evidence type="ECO:0000313" key="2">
    <source>
        <dbReference type="Proteomes" id="UP000005237"/>
    </source>
</evidence>
<evidence type="ECO:0000313" key="1">
    <source>
        <dbReference type="EnsemblMetazoa" id="CJA33895.1"/>
    </source>
</evidence>
<protein>
    <submittedName>
        <fullName evidence="1">Uncharacterized protein</fullName>
    </submittedName>
</protein>
<dbReference type="AlphaFoldDB" id="A0A8R1EER5"/>
<reference evidence="1" key="2">
    <citation type="submission" date="2022-06" db="UniProtKB">
        <authorList>
            <consortium name="EnsemblMetazoa"/>
        </authorList>
    </citation>
    <scope>IDENTIFICATION</scope>
    <source>
        <strain evidence="1">DF5081</strain>
    </source>
</reference>